<gene>
    <name evidence="3" type="ORF">AKO1_004658</name>
</gene>
<evidence type="ECO:0000259" key="2">
    <source>
        <dbReference type="PROSITE" id="PS50132"/>
    </source>
</evidence>
<name>A0AAW2Z5T9_9EUKA</name>
<dbReference type="PROSITE" id="PS50132">
    <property type="entry name" value="RGS"/>
    <property type="match status" value="1"/>
</dbReference>
<dbReference type="InterPro" id="IPR016137">
    <property type="entry name" value="RGS"/>
</dbReference>
<comment type="caution">
    <text evidence="3">The sequence shown here is derived from an EMBL/GenBank/DDBJ whole genome shotgun (WGS) entry which is preliminary data.</text>
</comment>
<dbReference type="InterPro" id="IPR044926">
    <property type="entry name" value="RGS_subdomain_2"/>
</dbReference>
<evidence type="ECO:0000313" key="4">
    <source>
        <dbReference type="Proteomes" id="UP001431209"/>
    </source>
</evidence>
<keyword evidence="1" id="KW-1133">Transmembrane helix</keyword>
<keyword evidence="1" id="KW-0812">Transmembrane</keyword>
<keyword evidence="4" id="KW-1185">Reference proteome</keyword>
<feature type="transmembrane region" description="Helical" evidence="1">
    <location>
        <begin position="93"/>
        <end position="112"/>
    </location>
</feature>
<dbReference type="Pfam" id="PF00615">
    <property type="entry name" value="RGS"/>
    <property type="match status" value="1"/>
</dbReference>
<evidence type="ECO:0000256" key="1">
    <source>
        <dbReference type="SAM" id="Phobius"/>
    </source>
</evidence>
<sequence length="542" mass="62423">MQWNTTNTTEPTPIPSIGPTTDQEYVSPISWALVGVISCSNIFLLIFIFIRRRQQPVKAFGPLLTSSLIFYEMIATIVFLTRLGVKRTPFPCFLYTFSFLVLMPGFVLVKAARCLRLILLYHLSNYKAYGTSNKVDDVQNPTKWNNDNIDYQIFKRNTRVMNFLSSKYFILTLTLFMIMIQILLWLVVTGIYSLYKPERFLYTASFCAMDTILASMTAVFCGVYIVVQLILTVYIFFRVQDSWGLAKESIFMSFVYIFWLIALTVLNAVPAYYLLAEYYFPAVWVLLPVFFSDSMTAFIVCIRSLLKRNNFLMHNNDEDIDEMSTTQYVEPTTNPSRMPTRGASLVMTNRSKIDVILEDSSARSEFLDYCVQSFCPESVRAWIDIQSYKHNEVMKHRIKNAILIYDYYLDQKNAIMLLNLPNFKKFNAPIERAINVVKSIDVNQIELVSSPVTTSDGCMSPNSESLLLSPTLTESIGSPSEAQSREAVAEDTIRELFHVNLFEKIEMHVKTDMVDTYIRFKKTNSFKVLVQRLPQLGIEDDM</sequence>
<feature type="transmembrane region" description="Helical" evidence="1">
    <location>
        <begin position="168"/>
        <end position="192"/>
    </location>
</feature>
<feature type="domain" description="RGS" evidence="2">
    <location>
        <begin position="352"/>
        <end position="409"/>
    </location>
</feature>
<reference evidence="3 4" key="1">
    <citation type="submission" date="2024-03" db="EMBL/GenBank/DDBJ databases">
        <title>The Acrasis kona genome and developmental transcriptomes reveal deep origins of eukaryotic multicellular pathways.</title>
        <authorList>
            <person name="Sheikh S."/>
            <person name="Fu C.-J."/>
            <person name="Brown M.W."/>
            <person name="Baldauf S.L."/>
        </authorList>
    </citation>
    <scope>NUCLEOTIDE SEQUENCE [LARGE SCALE GENOMIC DNA]</scope>
    <source>
        <strain evidence="3 4">ATCC MYA-3509</strain>
    </source>
</reference>
<dbReference type="AlphaFoldDB" id="A0AAW2Z5T9"/>
<feature type="transmembrane region" description="Helical" evidence="1">
    <location>
        <begin position="249"/>
        <end position="273"/>
    </location>
</feature>
<dbReference type="Proteomes" id="UP001431209">
    <property type="component" value="Unassembled WGS sequence"/>
</dbReference>
<dbReference type="InterPro" id="IPR036305">
    <property type="entry name" value="RGS_sf"/>
</dbReference>
<protein>
    <recommendedName>
        <fullName evidence="2">RGS domain-containing protein</fullName>
    </recommendedName>
</protein>
<dbReference type="EMBL" id="JAOPGA020001015">
    <property type="protein sequence ID" value="KAL0484027.1"/>
    <property type="molecule type" value="Genomic_DNA"/>
</dbReference>
<proteinExistence type="predicted"/>
<feature type="transmembrane region" description="Helical" evidence="1">
    <location>
        <begin position="29"/>
        <end position="50"/>
    </location>
</feature>
<feature type="transmembrane region" description="Helical" evidence="1">
    <location>
        <begin position="279"/>
        <end position="306"/>
    </location>
</feature>
<accession>A0AAW2Z5T9</accession>
<feature type="transmembrane region" description="Helical" evidence="1">
    <location>
        <begin position="212"/>
        <end position="237"/>
    </location>
</feature>
<dbReference type="SUPFAM" id="SSF48097">
    <property type="entry name" value="Regulator of G-protein signaling, RGS"/>
    <property type="match status" value="1"/>
</dbReference>
<feature type="transmembrane region" description="Helical" evidence="1">
    <location>
        <begin position="62"/>
        <end position="81"/>
    </location>
</feature>
<evidence type="ECO:0000313" key="3">
    <source>
        <dbReference type="EMBL" id="KAL0484027.1"/>
    </source>
</evidence>
<keyword evidence="1" id="KW-0472">Membrane</keyword>
<organism evidence="3 4">
    <name type="scientific">Acrasis kona</name>
    <dbReference type="NCBI Taxonomy" id="1008807"/>
    <lineage>
        <taxon>Eukaryota</taxon>
        <taxon>Discoba</taxon>
        <taxon>Heterolobosea</taxon>
        <taxon>Tetramitia</taxon>
        <taxon>Eutetramitia</taxon>
        <taxon>Acrasidae</taxon>
        <taxon>Acrasis</taxon>
    </lineage>
</organism>
<dbReference type="Gene3D" id="1.10.167.10">
    <property type="entry name" value="Regulator of G-protein Signalling 4, domain 2"/>
    <property type="match status" value="1"/>
</dbReference>